<dbReference type="KEGG" id="ngr:NAEGRDRAFT_78024"/>
<dbReference type="EMBL" id="GG738847">
    <property type="protein sequence ID" value="EFC49499.1"/>
    <property type="molecule type" value="Genomic_DNA"/>
</dbReference>
<dbReference type="GeneID" id="8862761"/>
<dbReference type="OMA" id="YGLWMRD"/>
<evidence type="ECO:0000313" key="3">
    <source>
        <dbReference type="Proteomes" id="UP000006671"/>
    </source>
</evidence>
<accession>D2V0C0</accession>
<sequence>MASASLGPCLALAVCIAGIGGGPYLGRRLFEGEWREKQKPDFFRYGLWMRDYAVSDTIREGVEPTNASIKSPVAKPVFGLFGPNIDTTNPMKKEFDEQMDRLLLEVAFKSK</sequence>
<reference evidence="2 3" key="1">
    <citation type="journal article" date="2010" name="Cell">
        <title>The genome of Naegleria gruberi illuminates early eukaryotic versatility.</title>
        <authorList>
            <person name="Fritz-Laylin L.K."/>
            <person name="Prochnik S.E."/>
            <person name="Ginger M.L."/>
            <person name="Dacks J.B."/>
            <person name="Carpenter M.L."/>
            <person name="Field M.C."/>
            <person name="Kuo A."/>
            <person name="Paredez A."/>
            <person name="Chapman J."/>
            <person name="Pham J."/>
            <person name="Shu S."/>
            <person name="Neupane R."/>
            <person name="Cipriano M."/>
            <person name="Mancuso J."/>
            <person name="Tu H."/>
            <person name="Salamov A."/>
            <person name="Lindquist E."/>
            <person name="Shapiro H."/>
            <person name="Lucas S."/>
            <person name="Grigoriev I.V."/>
            <person name="Cande W.Z."/>
            <person name="Fulton C."/>
            <person name="Rokhsar D.S."/>
            <person name="Dawson S.C."/>
        </authorList>
    </citation>
    <scope>NUCLEOTIDE SEQUENCE [LARGE SCALE GENOMIC DNA]</scope>
    <source>
        <strain evidence="2 3">NEG-M</strain>
    </source>
</reference>
<dbReference type="VEuPathDB" id="AmoebaDB:NAEGRDRAFT_78024"/>
<evidence type="ECO:0000313" key="2">
    <source>
        <dbReference type="EMBL" id="EFC49499.1"/>
    </source>
</evidence>
<proteinExistence type="predicted"/>
<keyword evidence="1" id="KW-0732">Signal</keyword>
<name>D2V0C0_NAEGR</name>
<dbReference type="InParanoid" id="D2V0C0"/>
<evidence type="ECO:0000256" key="1">
    <source>
        <dbReference type="SAM" id="SignalP"/>
    </source>
</evidence>
<keyword evidence="3" id="KW-1185">Reference proteome</keyword>
<protein>
    <submittedName>
        <fullName evidence="2">Uncharacterized protein</fullName>
    </submittedName>
</protein>
<feature type="signal peptide" evidence="1">
    <location>
        <begin position="1"/>
        <end position="21"/>
    </location>
</feature>
<dbReference type="RefSeq" id="XP_002682243.1">
    <property type="nucleotide sequence ID" value="XM_002682197.1"/>
</dbReference>
<dbReference type="OrthoDB" id="10252789at2759"/>
<organism evidence="3">
    <name type="scientific">Naegleria gruberi</name>
    <name type="common">Amoeba</name>
    <dbReference type="NCBI Taxonomy" id="5762"/>
    <lineage>
        <taxon>Eukaryota</taxon>
        <taxon>Discoba</taxon>
        <taxon>Heterolobosea</taxon>
        <taxon>Tetramitia</taxon>
        <taxon>Eutetramitia</taxon>
        <taxon>Vahlkampfiidae</taxon>
        <taxon>Naegleria</taxon>
    </lineage>
</organism>
<gene>
    <name evidence="2" type="ORF">NAEGRDRAFT_78024</name>
</gene>
<dbReference type="Proteomes" id="UP000006671">
    <property type="component" value="Unassembled WGS sequence"/>
</dbReference>
<dbReference type="AlphaFoldDB" id="D2V0C0"/>
<feature type="chain" id="PRO_5003037162" evidence="1">
    <location>
        <begin position="22"/>
        <end position="111"/>
    </location>
</feature>